<sequence>MQINIIEQAVSGSMDNRQQIIATWAENAEAYSRIFRAVQIISMAIYWS</sequence>
<evidence type="ECO:0000313" key="2">
    <source>
        <dbReference type="Proteomes" id="UP000054843"/>
    </source>
</evidence>
<accession>A0A0V1MJ45</accession>
<dbReference type="EMBL" id="JYDO01000089">
    <property type="protein sequence ID" value="KRZ71799.1"/>
    <property type="molecule type" value="Genomic_DNA"/>
</dbReference>
<evidence type="ECO:0000313" key="1">
    <source>
        <dbReference type="EMBL" id="KRZ71799.1"/>
    </source>
</evidence>
<name>A0A0V1MJ45_9BILA</name>
<keyword evidence="2" id="KW-1185">Reference proteome</keyword>
<proteinExistence type="predicted"/>
<comment type="caution">
    <text evidence="1">The sequence shown here is derived from an EMBL/GenBank/DDBJ whole genome shotgun (WGS) entry which is preliminary data.</text>
</comment>
<dbReference type="AlphaFoldDB" id="A0A0V1MJ45"/>
<gene>
    <name evidence="1" type="ORF">T10_7587</name>
</gene>
<reference evidence="1 2" key="1">
    <citation type="submission" date="2015-01" db="EMBL/GenBank/DDBJ databases">
        <title>Evolution of Trichinella species and genotypes.</title>
        <authorList>
            <person name="Korhonen P.K."/>
            <person name="Edoardo P."/>
            <person name="Giuseppe L.R."/>
            <person name="Gasser R.B."/>
        </authorList>
    </citation>
    <scope>NUCLEOTIDE SEQUENCE [LARGE SCALE GENOMIC DNA]</scope>
    <source>
        <strain evidence="1">ISS1980</strain>
    </source>
</reference>
<dbReference type="Proteomes" id="UP000054843">
    <property type="component" value="Unassembled WGS sequence"/>
</dbReference>
<organism evidence="1 2">
    <name type="scientific">Trichinella papuae</name>
    <dbReference type="NCBI Taxonomy" id="268474"/>
    <lineage>
        <taxon>Eukaryota</taxon>
        <taxon>Metazoa</taxon>
        <taxon>Ecdysozoa</taxon>
        <taxon>Nematoda</taxon>
        <taxon>Enoplea</taxon>
        <taxon>Dorylaimia</taxon>
        <taxon>Trichinellida</taxon>
        <taxon>Trichinellidae</taxon>
        <taxon>Trichinella</taxon>
    </lineage>
</organism>
<protein>
    <submittedName>
        <fullName evidence="1">Uncharacterized protein</fullName>
    </submittedName>
</protein>